<dbReference type="PANTHER" id="PTHR46095:SF1">
    <property type="entry name" value="ZINC FINGER PROTEIN 593"/>
    <property type="match status" value="1"/>
</dbReference>
<evidence type="ECO:0000313" key="13">
    <source>
        <dbReference type="EMBL" id="OMH83367.1"/>
    </source>
</evidence>
<keyword evidence="7" id="KW-0862">Zinc</keyword>
<comment type="caution">
    <text evidence="13">The sequence shown here is derived from an EMBL/GenBank/DDBJ whole genome shotgun (WGS) entry which is preliminary data.</text>
</comment>
<dbReference type="GO" id="GO:0008270">
    <property type="term" value="F:zinc ion binding"/>
    <property type="evidence" value="ECO:0007669"/>
    <property type="project" value="UniProtKB-KW"/>
</dbReference>
<dbReference type="InterPro" id="IPR036236">
    <property type="entry name" value="Znf_C2H2_sf"/>
</dbReference>
<dbReference type="Gene3D" id="3.30.160.60">
    <property type="entry name" value="Classic Zinc Finger"/>
    <property type="match status" value="1"/>
</dbReference>
<evidence type="ECO:0000256" key="8">
    <source>
        <dbReference type="ARBA" id="ARBA00023242"/>
    </source>
</evidence>
<dbReference type="PROSITE" id="PS50157">
    <property type="entry name" value="ZINC_FINGER_C2H2_2"/>
    <property type="match status" value="1"/>
</dbReference>
<feature type="domain" description="C2H2-type" evidence="12">
    <location>
        <begin position="60"/>
        <end position="89"/>
    </location>
</feature>
<comment type="similarity">
    <text evidence="9">Belongs to the ZNF593/BUD20 C2H2-type zinc-finger protein family.</text>
</comment>
<sequence>MGRLRRSRVHKNIKDISKKYRTKRRTKDLDQIQQDLSQPEALEKIQNQEPDADLPGLGQHYCIECSKHFVNEESLSNHKRGKIHKKRVRILKEPAYTQKEAELAAGMAPQGQDSTENSTGSLLNSGMSSLLMLKRQNDVKFGKKLKKSMDIEL</sequence>
<dbReference type="InterPro" id="IPR003604">
    <property type="entry name" value="Matrin/U1-like-C_Znf_C2H2"/>
</dbReference>
<organism evidence="13 14">
    <name type="scientific">Zancudomyces culisetae</name>
    <name type="common">Gut fungus</name>
    <name type="synonym">Smittium culisetae</name>
    <dbReference type="NCBI Taxonomy" id="1213189"/>
    <lineage>
        <taxon>Eukaryota</taxon>
        <taxon>Fungi</taxon>
        <taxon>Fungi incertae sedis</taxon>
        <taxon>Zoopagomycota</taxon>
        <taxon>Kickxellomycotina</taxon>
        <taxon>Harpellomycetes</taxon>
        <taxon>Harpellales</taxon>
        <taxon>Legeriomycetaceae</taxon>
        <taxon>Zancudomyces</taxon>
    </lineage>
</organism>
<evidence type="ECO:0000256" key="1">
    <source>
        <dbReference type="ARBA" id="ARBA00004123"/>
    </source>
</evidence>
<comment type="subcellular location">
    <subcellularLocation>
        <location evidence="2">Cytoplasm</location>
    </subcellularLocation>
    <subcellularLocation>
        <location evidence="1">Nucleus</location>
    </subcellularLocation>
</comment>
<dbReference type="Pfam" id="PF12171">
    <property type="entry name" value="zf-C2H2_jaz"/>
    <property type="match status" value="1"/>
</dbReference>
<dbReference type="GO" id="GO:0003676">
    <property type="term" value="F:nucleic acid binding"/>
    <property type="evidence" value="ECO:0007669"/>
    <property type="project" value="InterPro"/>
</dbReference>
<evidence type="ECO:0000313" key="14">
    <source>
        <dbReference type="Proteomes" id="UP000188320"/>
    </source>
</evidence>
<dbReference type="SMART" id="SM00451">
    <property type="entry name" value="ZnF_U1"/>
    <property type="match status" value="1"/>
</dbReference>
<evidence type="ECO:0000256" key="5">
    <source>
        <dbReference type="ARBA" id="ARBA00022723"/>
    </source>
</evidence>
<evidence type="ECO:0000256" key="6">
    <source>
        <dbReference type="ARBA" id="ARBA00022771"/>
    </source>
</evidence>
<dbReference type="EMBL" id="LSSK01000429">
    <property type="protein sequence ID" value="OMH83367.1"/>
    <property type="molecule type" value="Genomic_DNA"/>
</dbReference>
<proteinExistence type="inferred from homology"/>
<keyword evidence="4" id="KW-0690">Ribosome biogenesis</keyword>
<dbReference type="OrthoDB" id="24683at2759"/>
<dbReference type="GO" id="GO:0042254">
    <property type="term" value="P:ribosome biogenesis"/>
    <property type="evidence" value="ECO:0007669"/>
    <property type="project" value="UniProtKB-KW"/>
</dbReference>
<dbReference type="InterPro" id="IPR013087">
    <property type="entry name" value="Znf_C2H2_type"/>
</dbReference>
<dbReference type="InterPro" id="IPR022755">
    <property type="entry name" value="Znf_C2H2_jaz"/>
</dbReference>
<evidence type="ECO:0000256" key="3">
    <source>
        <dbReference type="ARBA" id="ARBA00022490"/>
    </source>
</evidence>
<evidence type="ECO:0000256" key="11">
    <source>
        <dbReference type="SAM" id="MobiDB-lite"/>
    </source>
</evidence>
<feature type="region of interest" description="Disordered" evidence="11">
    <location>
        <begin position="103"/>
        <end position="123"/>
    </location>
</feature>
<name>A0A1R1PQX6_ZANCU</name>
<dbReference type="GO" id="GO:0005634">
    <property type="term" value="C:nucleus"/>
    <property type="evidence" value="ECO:0007669"/>
    <property type="project" value="UniProtKB-SubCell"/>
</dbReference>
<dbReference type="Proteomes" id="UP000188320">
    <property type="component" value="Unassembled WGS sequence"/>
</dbReference>
<evidence type="ECO:0000256" key="7">
    <source>
        <dbReference type="ARBA" id="ARBA00022833"/>
    </source>
</evidence>
<dbReference type="AlphaFoldDB" id="A0A1R1PQX6"/>
<feature type="region of interest" description="Disordered" evidence="11">
    <location>
        <begin position="1"/>
        <end position="29"/>
    </location>
</feature>
<gene>
    <name evidence="13" type="ORF">AX774_g3127</name>
</gene>
<accession>A0A1R1PQX6</accession>
<evidence type="ECO:0000256" key="10">
    <source>
        <dbReference type="PROSITE-ProRule" id="PRU00042"/>
    </source>
</evidence>
<dbReference type="SUPFAM" id="SSF57667">
    <property type="entry name" value="beta-beta-alpha zinc fingers"/>
    <property type="match status" value="1"/>
</dbReference>
<evidence type="ECO:0000256" key="9">
    <source>
        <dbReference type="ARBA" id="ARBA00038064"/>
    </source>
</evidence>
<keyword evidence="6 10" id="KW-0863">Zinc-finger</keyword>
<keyword evidence="14" id="KW-1185">Reference proteome</keyword>
<dbReference type="InterPro" id="IPR051879">
    <property type="entry name" value="C2H2-ZF_Maturation_Protein"/>
</dbReference>
<keyword evidence="3" id="KW-0963">Cytoplasm</keyword>
<evidence type="ECO:0000256" key="2">
    <source>
        <dbReference type="ARBA" id="ARBA00004496"/>
    </source>
</evidence>
<protein>
    <submittedName>
        <fullName evidence="13">Zinc finger protein</fullName>
    </submittedName>
</protein>
<reference evidence="14" key="1">
    <citation type="submission" date="2017-01" db="EMBL/GenBank/DDBJ databases">
        <authorList>
            <person name="Wang Y."/>
            <person name="White M."/>
            <person name="Kvist S."/>
            <person name="Moncalvo J.-M."/>
        </authorList>
    </citation>
    <scope>NUCLEOTIDE SEQUENCE [LARGE SCALE GENOMIC DNA]</scope>
    <source>
        <strain evidence="14">COL-18-3</strain>
    </source>
</reference>
<dbReference type="FunFam" id="3.30.160.60:FF:000299">
    <property type="entry name" value="Zinc finger protein 593"/>
    <property type="match status" value="1"/>
</dbReference>
<keyword evidence="8" id="KW-0539">Nucleus</keyword>
<dbReference type="GO" id="GO:0005737">
    <property type="term" value="C:cytoplasm"/>
    <property type="evidence" value="ECO:0007669"/>
    <property type="project" value="UniProtKB-SubCell"/>
</dbReference>
<feature type="compositionally biased region" description="Basic residues" evidence="11">
    <location>
        <begin position="1"/>
        <end position="11"/>
    </location>
</feature>
<dbReference type="PANTHER" id="PTHR46095">
    <property type="entry name" value="ZINC FINGER PROTEIN 593"/>
    <property type="match status" value="1"/>
</dbReference>
<dbReference type="GO" id="GO:0043021">
    <property type="term" value="F:ribonucleoprotein complex binding"/>
    <property type="evidence" value="ECO:0007669"/>
    <property type="project" value="UniProtKB-ARBA"/>
</dbReference>
<evidence type="ECO:0000259" key="12">
    <source>
        <dbReference type="PROSITE" id="PS50157"/>
    </source>
</evidence>
<dbReference type="PROSITE" id="PS00028">
    <property type="entry name" value="ZINC_FINGER_C2H2_1"/>
    <property type="match status" value="1"/>
</dbReference>
<evidence type="ECO:0000256" key="4">
    <source>
        <dbReference type="ARBA" id="ARBA00022517"/>
    </source>
</evidence>
<keyword evidence="5" id="KW-0479">Metal-binding</keyword>